<keyword evidence="3" id="KW-1185">Reference proteome</keyword>
<dbReference type="PANTHER" id="PTHR39175">
    <property type="entry name" value="FAMILY PROTEIN, PUTATIVE (AFU_ORTHOLOGUE AFUA_3G15060)-RELATED"/>
    <property type="match status" value="1"/>
</dbReference>
<gene>
    <name evidence="2" type="ORF">ACFFF6_06660</name>
</gene>
<comment type="caution">
    <text evidence="2">The sequence shown here is derived from an EMBL/GenBank/DDBJ whole genome shotgun (WGS) entry which is preliminary data.</text>
</comment>
<reference evidence="2 3" key="1">
    <citation type="submission" date="2024-09" db="EMBL/GenBank/DDBJ databases">
        <authorList>
            <person name="Sun Q."/>
            <person name="Mori K."/>
        </authorList>
    </citation>
    <scope>NUCLEOTIDE SEQUENCE [LARGE SCALE GENOMIC DNA]</scope>
    <source>
        <strain evidence="2 3">CICC 10874</strain>
    </source>
</reference>
<dbReference type="PANTHER" id="PTHR39175:SF1">
    <property type="entry name" value="FAMILY PROTEIN, PUTATIVE (AFU_ORTHOLOGUE AFUA_3G15060)-RELATED"/>
    <property type="match status" value="1"/>
</dbReference>
<dbReference type="SUPFAM" id="SSF54593">
    <property type="entry name" value="Glyoxalase/Bleomycin resistance protein/Dihydroxybiphenyl dioxygenase"/>
    <property type="match status" value="1"/>
</dbReference>
<dbReference type="InterPro" id="IPR029068">
    <property type="entry name" value="Glyas_Bleomycin-R_OHBP_Dase"/>
</dbReference>
<dbReference type="Gene3D" id="3.10.180.10">
    <property type="entry name" value="2,3-Dihydroxybiphenyl 1,2-Dioxygenase, domain 1"/>
    <property type="match status" value="1"/>
</dbReference>
<accession>A0ABV6R9G4</accession>
<sequence length="136" mass="14619">MRLHHVQISMPAGCEAEARRFYSGGLGLVEVPKPQDLAGRGGCWFRAPDADRVLAEIHLGVEDPFAPARKAHPALLVDSAAELEALGARLAGAGHEVSWAERHTFAGFERFHCRDPFGNRIEILASADRPSPAAGS</sequence>
<evidence type="ECO:0000313" key="2">
    <source>
        <dbReference type="EMBL" id="MFC0673631.1"/>
    </source>
</evidence>
<dbReference type="InterPro" id="IPR037523">
    <property type="entry name" value="VOC_core"/>
</dbReference>
<evidence type="ECO:0000313" key="3">
    <source>
        <dbReference type="Proteomes" id="UP001589793"/>
    </source>
</evidence>
<dbReference type="Proteomes" id="UP001589793">
    <property type="component" value="Unassembled WGS sequence"/>
</dbReference>
<dbReference type="RefSeq" id="WP_376979355.1">
    <property type="nucleotide sequence ID" value="NZ_JBHLSV010000006.1"/>
</dbReference>
<dbReference type="InterPro" id="IPR004360">
    <property type="entry name" value="Glyas_Fos-R_dOase_dom"/>
</dbReference>
<name>A0ABV6R9G4_9MICO</name>
<dbReference type="EMBL" id="JBHLSV010000006">
    <property type="protein sequence ID" value="MFC0673631.1"/>
    <property type="molecule type" value="Genomic_DNA"/>
</dbReference>
<dbReference type="Pfam" id="PF00903">
    <property type="entry name" value="Glyoxalase"/>
    <property type="match status" value="1"/>
</dbReference>
<proteinExistence type="predicted"/>
<dbReference type="PROSITE" id="PS51819">
    <property type="entry name" value="VOC"/>
    <property type="match status" value="1"/>
</dbReference>
<protein>
    <submittedName>
        <fullName evidence="2">VOC family protein</fullName>
    </submittedName>
</protein>
<feature type="domain" description="VOC" evidence="1">
    <location>
        <begin position="2"/>
        <end position="126"/>
    </location>
</feature>
<organism evidence="2 3">
    <name type="scientific">Brachybacterium hainanense</name>
    <dbReference type="NCBI Taxonomy" id="1541174"/>
    <lineage>
        <taxon>Bacteria</taxon>
        <taxon>Bacillati</taxon>
        <taxon>Actinomycetota</taxon>
        <taxon>Actinomycetes</taxon>
        <taxon>Micrococcales</taxon>
        <taxon>Dermabacteraceae</taxon>
        <taxon>Brachybacterium</taxon>
    </lineage>
</organism>
<evidence type="ECO:0000259" key="1">
    <source>
        <dbReference type="PROSITE" id="PS51819"/>
    </source>
</evidence>